<feature type="domain" description="TonB-dependent receptor plug" evidence="16">
    <location>
        <begin position="96"/>
        <end position="195"/>
    </location>
</feature>
<comment type="subcellular location">
    <subcellularLocation>
        <location evidence="1">Cell outer membrane</location>
        <topology evidence="1">Multi-pass membrane protein</topology>
    </subcellularLocation>
</comment>
<feature type="region of interest" description="Disordered" evidence="13">
    <location>
        <begin position="43"/>
        <end position="66"/>
    </location>
</feature>
<evidence type="ECO:0000259" key="15">
    <source>
        <dbReference type="Pfam" id="PF00593"/>
    </source>
</evidence>
<comment type="similarity">
    <text evidence="12">Belongs to the TonB-dependent receptor family.</text>
</comment>
<evidence type="ECO:0000259" key="16">
    <source>
        <dbReference type="Pfam" id="PF07715"/>
    </source>
</evidence>
<organism evidence="17 18">
    <name type="scientific">Nguyenibacter vanlangensis</name>
    <dbReference type="NCBI Taxonomy" id="1216886"/>
    <lineage>
        <taxon>Bacteria</taxon>
        <taxon>Pseudomonadati</taxon>
        <taxon>Pseudomonadota</taxon>
        <taxon>Alphaproteobacteria</taxon>
        <taxon>Acetobacterales</taxon>
        <taxon>Acetobacteraceae</taxon>
        <taxon>Nguyenibacter</taxon>
    </lineage>
</organism>
<evidence type="ECO:0000256" key="3">
    <source>
        <dbReference type="ARBA" id="ARBA00022452"/>
    </source>
</evidence>
<keyword evidence="2" id="KW-0813">Transport</keyword>
<sequence length="810" mass="87646">MAYSRTSSVLPGPCVRRRLTAGGRLAVLSLSTLLSAHAGWAASATSHPRQPSPAKQASRPRGMQGRAGEDITVRAGIASATGVTNTTPGGGLMPPQTVAKSRSGLTRDFIAKQSPTSNPVAMVASLPGVVYSGNDPLGTNDDQQGLSVRGLDQTEIGYLYEGIPTAAPVYLLPYTSSTADNENIQSIELTQGSPDITSPLYNAVGGELTEKLRDPSENFGGLVNASYGSFSLKREFVRLDSGEIGHTGIRSFLSFSYREADEWRGVGQTRRYHVDGKILKEWGHGNRAEFVLSYNDPLQYYLRAPTRAQWNRYGVNYNYADTYTTGNSAYYKLEENVHRTVILGAPVSLDLGGGLRFNTTPYFTYATGYDNGGTNLSRTASYYGNQPAGVLQVPGAQAGPIIPAISIDTYNLYYSGLNNTLSWTSGRNTLAIGYWYAYFDQSEPSLYEALGPQGQVSSMYGQWPILTQSGLPLSQYDIHLVQQTNSLFINDTYRALGDRLTLTAGFKETMVTRTETQNIPGATYRNGESEAAPLPQVAVSYRLTPHDMVYVNGTTSFRLPASIMSYADRFSVSTGALTRAHAVDPKPEYAIGEEIGYRHYGRVNLALALFNYNFTNRQINTTTYASGIPVTESIDGGGQTARGAQIELGLRPWHHVSPYVSAQYLHATTDNNLQVGGDYVPTAGKIAVKSPKATVAVGLSYDDGSLFGAFNMNYVSKQYSTFMDDETVPSFETFNLNMGYRFRSFGYLKHPQIQLNLLNIGNNGFLSGVSGLSTNAKTVRGVFGSSIAGSAPTYYVGGGFAGVLSLTTGF</sequence>
<dbReference type="InterPro" id="IPR037066">
    <property type="entry name" value="Plug_dom_sf"/>
</dbReference>
<keyword evidence="4" id="KW-0410">Iron transport</keyword>
<keyword evidence="5" id="KW-0812">Transmembrane</keyword>
<evidence type="ECO:0000256" key="1">
    <source>
        <dbReference type="ARBA" id="ARBA00004571"/>
    </source>
</evidence>
<dbReference type="Gene3D" id="2.40.170.20">
    <property type="entry name" value="TonB-dependent receptor, beta-barrel domain"/>
    <property type="match status" value="1"/>
</dbReference>
<feature type="compositionally biased region" description="Polar residues" evidence="13">
    <location>
        <begin position="43"/>
        <end position="55"/>
    </location>
</feature>
<evidence type="ECO:0000256" key="5">
    <source>
        <dbReference type="ARBA" id="ARBA00022692"/>
    </source>
</evidence>
<keyword evidence="8" id="KW-0406">Ion transport</keyword>
<evidence type="ECO:0000256" key="4">
    <source>
        <dbReference type="ARBA" id="ARBA00022496"/>
    </source>
</evidence>
<evidence type="ECO:0000256" key="12">
    <source>
        <dbReference type="RuleBase" id="RU003357"/>
    </source>
</evidence>
<dbReference type="InterPro" id="IPR036942">
    <property type="entry name" value="Beta-barrel_TonB_sf"/>
</dbReference>
<dbReference type="Gene3D" id="2.170.130.10">
    <property type="entry name" value="TonB-dependent receptor, plug domain"/>
    <property type="match status" value="1"/>
</dbReference>
<evidence type="ECO:0000256" key="14">
    <source>
        <dbReference type="SAM" id="SignalP"/>
    </source>
</evidence>
<evidence type="ECO:0000313" key="17">
    <source>
        <dbReference type="EMBL" id="XAE41066.1"/>
    </source>
</evidence>
<keyword evidence="11" id="KW-0998">Cell outer membrane</keyword>
<keyword evidence="17" id="KW-0675">Receptor</keyword>
<keyword evidence="3" id="KW-1134">Transmembrane beta strand</keyword>
<evidence type="ECO:0000313" key="18">
    <source>
        <dbReference type="Proteomes" id="UP001449795"/>
    </source>
</evidence>
<feature type="signal peptide" evidence="14">
    <location>
        <begin position="1"/>
        <end position="38"/>
    </location>
</feature>
<keyword evidence="7" id="KW-0408">Iron</keyword>
<evidence type="ECO:0000256" key="7">
    <source>
        <dbReference type="ARBA" id="ARBA00023004"/>
    </source>
</evidence>
<dbReference type="SUPFAM" id="SSF56935">
    <property type="entry name" value="Porins"/>
    <property type="match status" value="1"/>
</dbReference>
<gene>
    <name evidence="17" type="ORF">AAC691_12065</name>
</gene>
<evidence type="ECO:0000256" key="6">
    <source>
        <dbReference type="ARBA" id="ARBA00022729"/>
    </source>
</evidence>
<keyword evidence="10 12" id="KW-0472">Membrane</keyword>
<evidence type="ECO:0000256" key="8">
    <source>
        <dbReference type="ARBA" id="ARBA00023065"/>
    </source>
</evidence>
<evidence type="ECO:0000256" key="13">
    <source>
        <dbReference type="SAM" id="MobiDB-lite"/>
    </source>
</evidence>
<dbReference type="Pfam" id="PF07715">
    <property type="entry name" value="Plug"/>
    <property type="match status" value="1"/>
</dbReference>
<dbReference type="PANTHER" id="PTHR32552:SF89">
    <property type="entry name" value="CATECHOLATE SIDEROPHORE RECEPTOR FIU"/>
    <property type="match status" value="1"/>
</dbReference>
<reference evidence="17 18" key="1">
    <citation type="submission" date="2024-04" db="EMBL/GenBank/DDBJ databases">
        <title>Complete genome sequence of Nguyenibacter vanlangesis HBCM-1154, a strain capable of nitrogen fixation, IAA production, and phosphorus solubilization isolated from sugarcane soil.</title>
        <authorList>
            <person name="MY HANH P."/>
        </authorList>
    </citation>
    <scope>NUCLEOTIDE SEQUENCE [LARGE SCALE GENOMIC DNA]</scope>
    <source>
        <strain evidence="17 18">HBCM 1154</strain>
    </source>
</reference>
<keyword evidence="6 14" id="KW-0732">Signal</keyword>
<dbReference type="InterPro" id="IPR012910">
    <property type="entry name" value="Plug_dom"/>
</dbReference>
<keyword evidence="9 12" id="KW-0798">TonB box</keyword>
<proteinExistence type="inferred from homology"/>
<accession>A0ABZ3D0J5</accession>
<evidence type="ECO:0000256" key="9">
    <source>
        <dbReference type="ARBA" id="ARBA00023077"/>
    </source>
</evidence>
<evidence type="ECO:0000256" key="2">
    <source>
        <dbReference type="ARBA" id="ARBA00022448"/>
    </source>
</evidence>
<dbReference type="RefSeq" id="WP_342627065.1">
    <property type="nucleotide sequence ID" value="NZ_CP152276.1"/>
</dbReference>
<dbReference type="Pfam" id="PF00593">
    <property type="entry name" value="TonB_dep_Rec_b-barrel"/>
    <property type="match status" value="1"/>
</dbReference>
<dbReference type="PANTHER" id="PTHR32552">
    <property type="entry name" value="FERRICHROME IRON RECEPTOR-RELATED"/>
    <property type="match status" value="1"/>
</dbReference>
<dbReference type="InterPro" id="IPR039426">
    <property type="entry name" value="TonB-dep_rcpt-like"/>
</dbReference>
<dbReference type="EMBL" id="CP152276">
    <property type="protein sequence ID" value="XAE41066.1"/>
    <property type="molecule type" value="Genomic_DNA"/>
</dbReference>
<evidence type="ECO:0000256" key="10">
    <source>
        <dbReference type="ARBA" id="ARBA00023136"/>
    </source>
</evidence>
<dbReference type="InterPro" id="IPR000531">
    <property type="entry name" value="Beta-barrel_TonB"/>
</dbReference>
<dbReference type="Proteomes" id="UP001449795">
    <property type="component" value="Chromosome"/>
</dbReference>
<keyword evidence="18" id="KW-1185">Reference proteome</keyword>
<feature type="domain" description="TonB-dependent receptor-like beta-barrel" evidence="15">
    <location>
        <begin position="299"/>
        <end position="760"/>
    </location>
</feature>
<name>A0ABZ3D0J5_9PROT</name>
<evidence type="ECO:0000256" key="11">
    <source>
        <dbReference type="ARBA" id="ARBA00023237"/>
    </source>
</evidence>
<feature type="chain" id="PRO_5045231346" evidence="14">
    <location>
        <begin position="39"/>
        <end position="810"/>
    </location>
</feature>
<protein>
    <submittedName>
        <fullName evidence="17">TonB-dependent receptor</fullName>
    </submittedName>
</protein>